<dbReference type="Gene3D" id="3.40.50.620">
    <property type="entry name" value="HUPs"/>
    <property type="match status" value="1"/>
</dbReference>
<accession>E0S3Q6</accession>
<dbReference type="SUPFAM" id="SSF52402">
    <property type="entry name" value="Adenine nucleotide alpha hydrolases-like"/>
    <property type="match status" value="1"/>
</dbReference>
<dbReference type="Proteomes" id="UP000001299">
    <property type="component" value="Plasmid pCY360"/>
</dbReference>
<evidence type="ECO:0008006" key="3">
    <source>
        <dbReference type="Google" id="ProtNLM"/>
    </source>
</evidence>
<geneLocation type="plasmid" evidence="1 2">
    <name>pCY360</name>
</geneLocation>
<name>E0S3Q6_BUTPB</name>
<organism evidence="1 2">
    <name type="scientific">Butyrivibrio proteoclasticus (strain ATCC 51982 / DSM 14932 / B316)</name>
    <name type="common">Clostridium proteoclasticum</name>
    <dbReference type="NCBI Taxonomy" id="515622"/>
    <lineage>
        <taxon>Bacteria</taxon>
        <taxon>Bacillati</taxon>
        <taxon>Bacillota</taxon>
        <taxon>Clostridia</taxon>
        <taxon>Lachnospirales</taxon>
        <taxon>Lachnospiraceae</taxon>
        <taxon>Butyrivibrio</taxon>
    </lineage>
</organism>
<evidence type="ECO:0000313" key="1">
    <source>
        <dbReference type="EMBL" id="ADL36038.1"/>
    </source>
</evidence>
<proteinExistence type="predicted"/>
<keyword evidence="1" id="KW-0614">Plasmid</keyword>
<gene>
    <name evidence="1" type="ordered locus">bpr_II099</name>
</gene>
<dbReference type="EMBL" id="CP001812">
    <property type="protein sequence ID" value="ADL36038.1"/>
    <property type="molecule type" value="Genomic_DNA"/>
</dbReference>
<protein>
    <recommendedName>
        <fullName evidence="3">Phosphoadenosine phosphosulfate reductase family protein</fullName>
    </recommendedName>
</protein>
<dbReference type="KEGG" id="bpb:bpr_II099"/>
<keyword evidence="2" id="KW-1185">Reference proteome</keyword>
<sequence>MLLKLLEKKAEGSSVYPLDEVVFYDTGMEFGAIYHVRDQIKELLDYYEVPLTVLTPERPFMYDMLERPVHSKQKGDHNGYGWCGGLCRWGTRNKLDALDRYAKERNAIVYIGIAVDEPQRLTRLEEYKRAPLAEWGMTEQEALEFCWSKGIHWTEDPSDLSVPDLYKILDRVSCWCCCNKNQKELKNIYTYLPGYWDKLIELQNKLERPMKRFRTDPVFGNLGDIRNLGAYWDDQKRQENKSA</sequence>
<dbReference type="InterPro" id="IPR014729">
    <property type="entry name" value="Rossmann-like_a/b/a_fold"/>
</dbReference>
<evidence type="ECO:0000313" key="2">
    <source>
        <dbReference type="Proteomes" id="UP000001299"/>
    </source>
</evidence>
<dbReference type="AlphaFoldDB" id="E0S3Q6"/>
<dbReference type="HOGENOM" id="CLU_083274_0_0_9"/>
<reference evidence="1 2" key="1">
    <citation type="journal article" date="2010" name="PLoS ONE">
        <title>The glycobiome of the rumen bacterium Butyrivibrio proteoclasticus B316(T) highlights adaptation to a polysaccharide-rich environment.</title>
        <authorList>
            <person name="Kelly W.J."/>
            <person name="Leahy S.C."/>
            <person name="Altermann E."/>
            <person name="Yeoman C.J."/>
            <person name="Dunne J.C."/>
            <person name="Kong Z."/>
            <person name="Pacheco D.M."/>
            <person name="Li D."/>
            <person name="Noel S.J."/>
            <person name="Moon C.D."/>
            <person name="Cookson A.L."/>
            <person name="Attwood G.T."/>
        </authorList>
    </citation>
    <scope>NUCLEOTIDE SEQUENCE [LARGE SCALE GENOMIC DNA]</scope>
    <source>
        <strain evidence="2">ATCC 51982 / DSM 14932 / B316</strain>
        <plasmid evidence="2">Plasmid pCY360</plasmid>
    </source>
</reference>